<name>A0ABR8XN46_9BACL</name>
<keyword evidence="1" id="KW-0472">Membrane</keyword>
<gene>
    <name evidence="3" type="ORF">H9632_09785</name>
</gene>
<accession>A0ABR8XN46</accession>
<dbReference type="GO" id="GO:0008237">
    <property type="term" value="F:metallopeptidase activity"/>
    <property type="evidence" value="ECO:0007669"/>
    <property type="project" value="UniProtKB-KW"/>
</dbReference>
<organism evidence="3 4">
    <name type="scientific">Solibacillus merdavium</name>
    <dbReference type="NCBI Taxonomy" id="2762218"/>
    <lineage>
        <taxon>Bacteria</taxon>
        <taxon>Bacillati</taxon>
        <taxon>Bacillota</taxon>
        <taxon>Bacilli</taxon>
        <taxon>Bacillales</taxon>
        <taxon>Caryophanaceae</taxon>
        <taxon>Solibacillus</taxon>
    </lineage>
</organism>
<evidence type="ECO:0000313" key="3">
    <source>
        <dbReference type="EMBL" id="MBD8033359.1"/>
    </source>
</evidence>
<keyword evidence="3" id="KW-0378">Hydrolase</keyword>
<feature type="transmembrane region" description="Helical" evidence="1">
    <location>
        <begin position="145"/>
        <end position="173"/>
    </location>
</feature>
<feature type="transmembrane region" description="Helical" evidence="1">
    <location>
        <begin position="244"/>
        <end position="265"/>
    </location>
</feature>
<feature type="transmembrane region" description="Helical" evidence="1">
    <location>
        <begin position="12"/>
        <end position="34"/>
    </location>
</feature>
<feature type="transmembrane region" description="Helical" evidence="1">
    <location>
        <begin position="103"/>
        <end position="125"/>
    </location>
</feature>
<dbReference type="Pfam" id="PF02517">
    <property type="entry name" value="Rce1-like"/>
    <property type="match status" value="1"/>
</dbReference>
<dbReference type="EMBL" id="JACSPW010000008">
    <property type="protein sequence ID" value="MBD8033359.1"/>
    <property type="molecule type" value="Genomic_DNA"/>
</dbReference>
<evidence type="ECO:0000313" key="4">
    <source>
        <dbReference type="Proteomes" id="UP000600565"/>
    </source>
</evidence>
<comment type="caution">
    <text evidence="3">The sequence shown here is derived from an EMBL/GenBank/DDBJ whole genome shotgun (WGS) entry which is preliminary data.</text>
</comment>
<feature type="domain" description="CAAX prenyl protease 2/Lysostaphin resistance protein A-like" evidence="2">
    <location>
        <begin position="145"/>
        <end position="251"/>
    </location>
</feature>
<evidence type="ECO:0000259" key="2">
    <source>
        <dbReference type="Pfam" id="PF02517"/>
    </source>
</evidence>
<keyword evidence="1" id="KW-1133">Transmembrane helix</keyword>
<keyword evidence="1" id="KW-0812">Transmembrane</keyword>
<feature type="transmembrane region" description="Helical" evidence="1">
    <location>
        <begin position="185"/>
        <end position="205"/>
    </location>
</feature>
<evidence type="ECO:0000256" key="1">
    <source>
        <dbReference type="SAM" id="Phobius"/>
    </source>
</evidence>
<proteinExistence type="predicted"/>
<feature type="transmembrane region" description="Helical" evidence="1">
    <location>
        <begin position="54"/>
        <end position="76"/>
    </location>
</feature>
<keyword evidence="3" id="KW-0645">Protease</keyword>
<reference evidence="3 4" key="1">
    <citation type="submission" date="2020-08" db="EMBL/GenBank/DDBJ databases">
        <title>A Genomic Blueprint of the Chicken Gut Microbiome.</title>
        <authorList>
            <person name="Gilroy R."/>
            <person name="Ravi A."/>
            <person name="Getino M."/>
            <person name="Pursley I."/>
            <person name="Horton D.L."/>
            <person name="Alikhan N.-F."/>
            <person name="Baker D."/>
            <person name="Gharbi K."/>
            <person name="Hall N."/>
            <person name="Watson M."/>
            <person name="Adriaenssens E.M."/>
            <person name="Foster-Nyarko E."/>
            <person name="Jarju S."/>
            <person name="Secka A."/>
            <person name="Antonio M."/>
            <person name="Oren A."/>
            <person name="Chaudhuri R."/>
            <person name="La Ragione R.M."/>
            <person name="Hildebrand F."/>
            <person name="Pallen M.J."/>
        </authorList>
    </citation>
    <scope>NUCLEOTIDE SEQUENCE [LARGE SCALE GENOMIC DNA]</scope>
    <source>
        <strain evidence="3 4">Sa1YVA6</strain>
    </source>
</reference>
<dbReference type="RefSeq" id="WP_191703922.1">
    <property type="nucleotide sequence ID" value="NZ_JACSPW010000008.1"/>
</dbReference>
<dbReference type="Proteomes" id="UP000600565">
    <property type="component" value="Unassembled WGS sequence"/>
</dbReference>
<protein>
    <submittedName>
        <fullName evidence="3">CPBP family intramembrane metalloprotease</fullName>
    </submittedName>
</protein>
<sequence length="266" mass="30232">MTQQRSVKGLLIYLFIGIIAMFPLYLLALSTLTANPIQLEQLREMMGISVQPKLLALISVIPNYILLIIALVIGFFTAHKVGLKSVIIHPNAREKSKAEWIKGIKLAIILGSIAGVVIRGFDYLLEPFLTESIKELLRPYNASEFMTAILYGGIVEELLIRFGVMSLLVYILWKLFDRKSVKPANWIFIIAIFVSTLLFALGHYGATANATEMTAFIWFRMIFLNGFAGLFFGWIYWKHNLELAMLAHMFAHISMNLLMLIYSFFI</sequence>
<feature type="transmembrane region" description="Helical" evidence="1">
    <location>
        <begin position="217"/>
        <end position="237"/>
    </location>
</feature>
<keyword evidence="3" id="KW-0482">Metalloprotease</keyword>
<keyword evidence="4" id="KW-1185">Reference proteome</keyword>
<dbReference type="InterPro" id="IPR003675">
    <property type="entry name" value="Rce1/LyrA-like_dom"/>
</dbReference>